<reference evidence="1 2" key="1">
    <citation type="submission" date="2018-06" db="EMBL/GenBank/DDBJ databases">
        <authorList>
            <consortium name="Pathogen Informatics"/>
            <person name="Doyle S."/>
        </authorList>
    </citation>
    <scope>NUCLEOTIDE SEQUENCE [LARGE SCALE GENOMIC DNA]</scope>
    <source>
        <strain evidence="1 2">NCTC11807</strain>
    </source>
</reference>
<gene>
    <name evidence="1" type="ORF">NCTC11807_01944</name>
</gene>
<sequence length="95" mass="11331">MEYQYSLDWSNDEMMRVIQFFNKIENYYESSVSGEEVMSAYKELKNIVPSKAEEKQIFKHFENKSGYNSYKVVQEIKNNPQQNSFGKKFNSFSLI</sequence>
<evidence type="ECO:0000313" key="2">
    <source>
        <dbReference type="Proteomes" id="UP000255425"/>
    </source>
</evidence>
<dbReference type="Pfam" id="PF05256">
    <property type="entry name" value="UPF0223"/>
    <property type="match status" value="1"/>
</dbReference>
<dbReference type="RefSeq" id="WP_115313608.1">
    <property type="nucleotide sequence ID" value="NZ_CP066042.1"/>
</dbReference>
<dbReference type="InterPro" id="IPR023324">
    <property type="entry name" value="BH2638-like_sf"/>
</dbReference>
<dbReference type="AlphaFoldDB" id="A0A380H843"/>
<name>A0A380H843_9STAP</name>
<keyword evidence="2" id="KW-1185">Reference proteome</keyword>
<proteinExistence type="predicted"/>
<dbReference type="NCBIfam" id="NF003353">
    <property type="entry name" value="PRK04387.1"/>
    <property type="match status" value="1"/>
</dbReference>
<organism evidence="1 2">
    <name type="scientific">Staphylococcus saccharolyticus</name>
    <dbReference type="NCBI Taxonomy" id="33028"/>
    <lineage>
        <taxon>Bacteria</taxon>
        <taxon>Bacillati</taxon>
        <taxon>Bacillota</taxon>
        <taxon>Bacilli</taxon>
        <taxon>Bacillales</taxon>
        <taxon>Staphylococcaceae</taxon>
        <taxon>Staphylococcus</taxon>
    </lineage>
</organism>
<dbReference type="GeneID" id="63936077"/>
<dbReference type="Gene3D" id="1.10.220.80">
    <property type="entry name" value="BH2638-like"/>
    <property type="match status" value="1"/>
</dbReference>
<dbReference type="Proteomes" id="UP000255425">
    <property type="component" value="Unassembled WGS sequence"/>
</dbReference>
<accession>A0A380H843</accession>
<dbReference type="InterPro" id="IPR007920">
    <property type="entry name" value="UPF0223"/>
</dbReference>
<dbReference type="PIRSF" id="PIRSF037260">
    <property type="entry name" value="UPF0223"/>
    <property type="match status" value="1"/>
</dbReference>
<dbReference type="EMBL" id="UHDZ01000001">
    <property type="protein sequence ID" value="SUM72998.1"/>
    <property type="molecule type" value="Genomic_DNA"/>
</dbReference>
<evidence type="ECO:0000313" key="1">
    <source>
        <dbReference type="EMBL" id="SUM72998.1"/>
    </source>
</evidence>
<dbReference type="SUPFAM" id="SSF158504">
    <property type="entry name" value="BH2638-like"/>
    <property type="match status" value="1"/>
</dbReference>
<protein>
    <submittedName>
        <fullName evidence="1">Cytosolic protein</fullName>
    </submittedName>
</protein>